<dbReference type="InterPro" id="IPR031968">
    <property type="entry name" value="VASt"/>
</dbReference>
<protein>
    <submittedName>
        <fullName evidence="4">C2 and GRAM domain plant-like protein</fullName>
    </submittedName>
</protein>
<evidence type="ECO:0000259" key="3">
    <source>
        <dbReference type="PROSITE" id="PS51778"/>
    </source>
</evidence>
<dbReference type="GO" id="GO:0016020">
    <property type="term" value="C:membrane"/>
    <property type="evidence" value="ECO:0007669"/>
    <property type="project" value="UniProtKB-SubCell"/>
</dbReference>
<dbReference type="EMBL" id="LXQA010017393">
    <property type="protein sequence ID" value="MCH90003.1"/>
    <property type="molecule type" value="Genomic_DNA"/>
</dbReference>
<evidence type="ECO:0000256" key="2">
    <source>
        <dbReference type="ARBA" id="ARBA00023136"/>
    </source>
</evidence>
<dbReference type="PANTHER" id="PTHR46296">
    <property type="entry name" value="BNAA05G37250D PROTEIN"/>
    <property type="match status" value="1"/>
</dbReference>
<feature type="non-terminal residue" evidence="4">
    <location>
        <position position="1"/>
    </location>
</feature>
<keyword evidence="5" id="KW-1185">Reference proteome</keyword>
<dbReference type="InterPro" id="IPR044511">
    <property type="entry name" value="At1g03370/At5g50170-like"/>
</dbReference>
<dbReference type="Proteomes" id="UP000265520">
    <property type="component" value="Unassembled WGS sequence"/>
</dbReference>
<dbReference type="PANTHER" id="PTHR46296:SF8">
    <property type="entry name" value="OS06G0297800 PROTEIN"/>
    <property type="match status" value="1"/>
</dbReference>
<comment type="subcellular location">
    <subcellularLocation>
        <location evidence="1">Membrane</location>
    </subcellularLocation>
</comment>
<keyword evidence="2" id="KW-0472">Membrane</keyword>
<comment type="caution">
    <text evidence="4">The sequence shown here is derived from an EMBL/GenBank/DDBJ whole genome shotgun (WGS) entry which is preliminary data.</text>
</comment>
<reference evidence="4 5" key="1">
    <citation type="journal article" date="2018" name="Front. Plant Sci.">
        <title>Red Clover (Trifolium pratense) and Zigzag Clover (T. medium) - A Picture of Genomic Similarities and Differences.</title>
        <authorList>
            <person name="Dluhosova J."/>
            <person name="Istvanek J."/>
            <person name="Nedelnik J."/>
            <person name="Repkova J."/>
        </authorList>
    </citation>
    <scope>NUCLEOTIDE SEQUENCE [LARGE SCALE GENOMIC DNA]</scope>
    <source>
        <strain evidence="5">cv. 10/8</strain>
        <tissue evidence="4">Leaf</tissue>
    </source>
</reference>
<sequence length="148" mass="16706">TIMALWKARSLSIEQKVQLVEDDPDNESVTSEESGSFLVSDDISMSEVHSCALPVPVSFFMELFSGGELDCRVMEKSGCVSYSYTPWVSENNDVYERAVYYKFEKRISRYKVEVTSTQQKSLLEGKGWLVEEVMNFHGVPLVAPSLSN</sequence>
<evidence type="ECO:0000313" key="4">
    <source>
        <dbReference type="EMBL" id="MCH90003.1"/>
    </source>
</evidence>
<name>A0A392MRR3_9FABA</name>
<dbReference type="AlphaFoldDB" id="A0A392MRR3"/>
<feature type="domain" description="VASt" evidence="3">
    <location>
        <begin position="44"/>
        <end position="148"/>
    </location>
</feature>
<proteinExistence type="predicted"/>
<accession>A0A392MRR3</accession>
<organism evidence="4 5">
    <name type="scientific">Trifolium medium</name>
    <dbReference type="NCBI Taxonomy" id="97028"/>
    <lineage>
        <taxon>Eukaryota</taxon>
        <taxon>Viridiplantae</taxon>
        <taxon>Streptophyta</taxon>
        <taxon>Embryophyta</taxon>
        <taxon>Tracheophyta</taxon>
        <taxon>Spermatophyta</taxon>
        <taxon>Magnoliopsida</taxon>
        <taxon>eudicotyledons</taxon>
        <taxon>Gunneridae</taxon>
        <taxon>Pentapetalae</taxon>
        <taxon>rosids</taxon>
        <taxon>fabids</taxon>
        <taxon>Fabales</taxon>
        <taxon>Fabaceae</taxon>
        <taxon>Papilionoideae</taxon>
        <taxon>50 kb inversion clade</taxon>
        <taxon>NPAAA clade</taxon>
        <taxon>Hologalegina</taxon>
        <taxon>IRL clade</taxon>
        <taxon>Trifolieae</taxon>
        <taxon>Trifolium</taxon>
    </lineage>
</organism>
<evidence type="ECO:0000256" key="1">
    <source>
        <dbReference type="ARBA" id="ARBA00004370"/>
    </source>
</evidence>
<dbReference type="PROSITE" id="PS51778">
    <property type="entry name" value="VAST"/>
    <property type="match status" value="1"/>
</dbReference>
<gene>
    <name evidence="4" type="ORF">A2U01_0010909</name>
</gene>
<evidence type="ECO:0000313" key="5">
    <source>
        <dbReference type="Proteomes" id="UP000265520"/>
    </source>
</evidence>